<reference evidence="1" key="1">
    <citation type="submission" date="2025-08" db="UniProtKB">
        <authorList>
            <consortium name="Ensembl"/>
        </authorList>
    </citation>
    <scope>IDENTIFICATION</scope>
</reference>
<reference evidence="1" key="2">
    <citation type="submission" date="2025-09" db="UniProtKB">
        <authorList>
            <consortium name="Ensembl"/>
        </authorList>
    </citation>
    <scope>IDENTIFICATION</scope>
</reference>
<dbReference type="PANTHER" id="PTHR32344">
    <property type="entry name" value="U1-TYPE DOMAIN-CONTAINING PROTEIN"/>
    <property type="match status" value="1"/>
</dbReference>
<dbReference type="STRING" id="94237.ENSMMOP00000018641"/>
<dbReference type="Proteomes" id="UP000261620">
    <property type="component" value="Unplaced"/>
</dbReference>
<dbReference type="InterPro" id="IPR033375">
    <property type="entry name" value="Cggbp1"/>
</dbReference>
<dbReference type="OMA" id="PRAATEM"/>
<keyword evidence="2" id="KW-1185">Reference proteome</keyword>
<dbReference type="GO" id="GO:0005634">
    <property type="term" value="C:nucleus"/>
    <property type="evidence" value="ECO:0007669"/>
    <property type="project" value="InterPro"/>
</dbReference>
<dbReference type="PANTHER" id="PTHR32344:SF1">
    <property type="entry name" value="U1-TYPE DOMAIN-CONTAINING PROTEIN"/>
    <property type="match status" value="1"/>
</dbReference>
<evidence type="ECO:0000313" key="2">
    <source>
        <dbReference type="Proteomes" id="UP000261620"/>
    </source>
</evidence>
<protein>
    <submittedName>
        <fullName evidence="1">Uncharacterized protein</fullName>
    </submittedName>
</protein>
<organism evidence="1 2">
    <name type="scientific">Mola mola</name>
    <name type="common">Ocean sunfish</name>
    <name type="synonym">Tetraodon mola</name>
    <dbReference type="NCBI Taxonomy" id="94237"/>
    <lineage>
        <taxon>Eukaryota</taxon>
        <taxon>Metazoa</taxon>
        <taxon>Chordata</taxon>
        <taxon>Craniata</taxon>
        <taxon>Vertebrata</taxon>
        <taxon>Euteleostomi</taxon>
        <taxon>Actinopterygii</taxon>
        <taxon>Neopterygii</taxon>
        <taxon>Teleostei</taxon>
        <taxon>Neoteleostei</taxon>
        <taxon>Acanthomorphata</taxon>
        <taxon>Eupercaria</taxon>
        <taxon>Tetraodontiformes</taxon>
        <taxon>Molidae</taxon>
        <taxon>Mola</taxon>
    </lineage>
</organism>
<name>A0A3Q3WLN2_MOLML</name>
<dbReference type="Ensembl" id="ENSMMOT00000018942.1">
    <property type="protein sequence ID" value="ENSMMOP00000018641.1"/>
    <property type="gene ID" value="ENSMMOG00000014118.1"/>
</dbReference>
<accession>A0A3Q3WLN2</accession>
<dbReference type="GO" id="GO:0006357">
    <property type="term" value="P:regulation of transcription by RNA polymerase II"/>
    <property type="evidence" value="ECO:0007669"/>
    <property type="project" value="InterPro"/>
</dbReference>
<proteinExistence type="predicted"/>
<dbReference type="GO" id="GO:0003690">
    <property type="term" value="F:double-stranded DNA binding"/>
    <property type="evidence" value="ECO:0007669"/>
    <property type="project" value="InterPro"/>
</dbReference>
<sequence length="173" mass="19761">METCALQKDQIYQPKLQLLTAKQFPDVLHESCGKLFCTACNIVMEQKQSHRLTGTFIPFCVTQSCRKKHPPYHIGMHLMVLIILTYPDKYGCSFFISFFLKICEDQVSPCTAVNIPLSKIDHPAMRRFLMENVINGGAIPRFHQLQDRCLGTVYQKEKEALKTHLAKKPGGVF</sequence>
<dbReference type="AlphaFoldDB" id="A0A3Q3WLN2"/>
<evidence type="ECO:0000313" key="1">
    <source>
        <dbReference type="Ensembl" id="ENSMMOP00000018641.1"/>
    </source>
</evidence>